<evidence type="ECO:0000313" key="3">
    <source>
        <dbReference type="Proteomes" id="UP000218934"/>
    </source>
</evidence>
<sequence>MVIAALLLAAPAIAQELPMTRKGLDSALAQYFAGADRNHDGRLDRPEAADALGFARQMLTAKRDVEPFVMDVAPDGRPRIALNENGPLSRGGVIDLIYRRTDANGDGFLSLAEVQAVGRERFDAVDRDRDGILDEQERESAKRQMGLFQQILGAGQ</sequence>
<feature type="domain" description="EF-hand" evidence="1">
    <location>
        <begin position="121"/>
        <end position="137"/>
    </location>
</feature>
<dbReference type="Pfam" id="PF13202">
    <property type="entry name" value="EF-hand_5"/>
    <property type="match status" value="3"/>
</dbReference>
<feature type="domain" description="EF-hand" evidence="1">
    <location>
        <begin position="29"/>
        <end position="47"/>
    </location>
</feature>
<dbReference type="Proteomes" id="UP000218934">
    <property type="component" value="Unassembled WGS sequence"/>
</dbReference>
<comment type="caution">
    <text evidence="2">The sequence shown here is derived from an EMBL/GenBank/DDBJ whole genome shotgun (WGS) entry which is preliminary data.</text>
</comment>
<reference evidence="2 3" key="1">
    <citation type="submission" date="2017-09" db="EMBL/GenBank/DDBJ databases">
        <title>The Catabolism of 3,6-Dichlorosalicylic acid is Initiated by the Cytochrome P450 Monooxygenase DsmABC in Rhizorhabdus dicambivorans Ndbn-20.</title>
        <authorList>
            <person name="Na L."/>
        </authorList>
    </citation>
    <scope>NUCLEOTIDE SEQUENCE [LARGE SCALE GENOMIC DNA]</scope>
    <source>
        <strain evidence="2 3">Ndbn-20m</strain>
    </source>
</reference>
<gene>
    <name evidence="2" type="ORF">COO09_04325</name>
</gene>
<dbReference type="GO" id="GO:0005509">
    <property type="term" value="F:calcium ion binding"/>
    <property type="evidence" value="ECO:0007669"/>
    <property type="project" value="InterPro"/>
</dbReference>
<proteinExistence type="predicted"/>
<dbReference type="OrthoDB" id="7565543at2"/>
<keyword evidence="3" id="KW-1185">Reference proteome</keyword>
<dbReference type="InterPro" id="IPR011992">
    <property type="entry name" value="EF-hand-dom_pair"/>
</dbReference>
<dbReference type="EMBL" id="NWUF01000003">
    <property type="protein sequence ID" value="PCE43537.1"/>
    <property type="molecule type" value="Genomic_DNA"/>
</dbReference>
<dbReference type="InterPro" id="IPR002048">
    <property type="entry name" value="EF_hand_dom"/>
</dbReference>
<dbReference type="AlphaFoldDB" id="A0A2A4G176"/>
<protein>
    <recommendedName>
        <fullName evidence="1">EF-hand domain-containing protein</fullName>
    </recommendedName>
</protein>
<name>A0A2A4G176_9SPHN</name>
<dbReference type="KEGG" id="rdi:CMV14_02005"/>
<evidence type="ECO:0000313" key="2">
    <source>
        <dbReference type="EMBL" id="PCE43537.1"/>
    </source>
</evidence>
<dbReference type="Gene3D" id="1.10.238.10">
    <property type="entry name" value="EF-hand"/>
    <property type="match status" value="1"/>
</dbReference>
<feature type="domain" description="EF-hand" evidence="1">
    <location>
        <begin position="102"/>
        <end position="116"/>
    </location>
</feature>
<dbReference type="SUPFAM" id="SSF47473">
    <property type="entry name" value="EF-hand"/>
    <property type="match status" value="1"/>
</dbReference>
<organism evidence="2 3">
    <name type="scientific">Rhizorhabdus dicambivorans</name>
    <dbReference type="NCBI Taxonomy" id="1850238"/>
    <lineage>
        <taxon>Bacteria</taxon>
        <taxon>Pseudomonadati</taxon>
        <taxon>Pseudomonadota</taxon>
        <taxon>Alphaproteobacteria</taxon>
        <taxon>Sphingomonadales</taxon>
        <taxon>Sphingomonadaceae</taxon>
        <taxon>Rhizorhabdus</taxon>
    </lineage>
</organism>
<accession>A0A2A4G176</accession>
<evidence type="ECO:0000259" key="1">
    <source>
        <dbReference type="Pfam" id="PF13202"/>
    </source>
</evidence>